<accession>A0A941EXQ6</accession>
<organism evidence="2 3">
    <name type="scientific">Actinospica durhamensis</name>
    <dbReference type="NCBI Taxonomy" id="1508375"/>
    <lineage>
        <taxon>Bacteria</taxon>
        <taxon>Bacillati</taxon>
        <taxon>Actinomycetota</taxon>
        <taxon>Actinomycetes</taxon>
        <taxon>Catenulisporales</taxon>
        <taxon>Actinospicaceae</taxon>
        <taxon>Actinospica</taxon>
    </lineage>
</organism>
<gene>
    <name evidence="2" type="ORF">KDL01_33655</name>
</gene>
<feature type="transmembrane region" description="Helical" evidence="1">
    <location>
        <begin position="235"/>
        <end position="253"/>
    </location>
</feature>
<keyword evidence="1" id="KW-1133">Transmembrane helix</keyword>
<name>A0A941EXQ6_9ACTN</name>
<feature type="transmembrane region" description="Helical" evidence="1">
    <location>
        <begin position="18"/>
        <end position="37"/>
    </location>
</feature>
<evidence type="ECO:0000313" key="2">
    <source>
        <dbReference type="EMBL" id="MBR7838267.1"/>
    </source>
</evidence>
<reference evidence="2" key="1">
    <citation type="submission" date="2021-04" db="EMBL/GenBank/DDBJ databases">
        <title>Genome based classification of Actinospica acidithermotolerans sp. nov., an actinobacterium isolated from an Indonesian hot spring.</title>
        <authorList>
            <person name="Kusuma A.B."/>
            <person name="Putra K.E."/>
            <person name="Nafisah S."/>
            <person name="Loh J."/>
            <person name="Nouioui I."/>
            <person name="Goodfellow M."/>
        </authorList>
    </citation>
    <scope>NUCLEOTIDE SEQUENCE</scope>
    <source>
        <strain evidence="2">CSCA 57</strain>
    </source>
</reference>
<keyword evidence="1" id="KW-0812">Transmembrane</keyword>
<proteinExistence type="predicted"/>
<dbReference type="AlphaFoldDB" id="A0A941EXQ6"/>
<evidence type="ECO:0000313" key="3">
    <source>
        <dbReference type="Proteomes" id="UP000675781"/>
    </source>
</evidence>
<dbReference type="EMBL" id="JAGSOG010000272">
    <property type="protein sequence ID" value="MBR7838267.1"/>
    <property type="molecule type" value="Genomic_DNA"/>
</dbReference>
<feature type="transmembrane region" description="Helical" evidence="1">
    <location>
        <begin position="196"/>
        <end position="215"/>
    </location>
</feature>
<protein>
    <submittedName>
        <fullName evidence="2">Uncharacterized protein</fullName>
    </submittedName>
</protein>
<comment type="caution">
    <text evidence="2">The sequence shown here is derived from an EMBL/GenBank/DDBJ whole genome shotgun (WGS) entry which is preliminary data.</text>
</comment>
<dbReference type="RefSeq" id="WP_212532727.1">
    <property type="nucleotide sequence ID" value="NZ_JAGSOG010000272.1"/>
</dbReference>
<evidence type="ECO:0000256" key="1">
    <source>
        <dbReference type="SAM" id="Phobius"/>
    </source>
</evidence>
<feature type="non-terminal residue" evidence="2">
    <location>
        <position position="1"/>
    </location>
</feature>
<dbReference type="Proteomes" id="UP000675781">
    <property type="component" value="Unassembled WGS sequence"/>
</dbReference>
<keyword evidence="1" id="KW-0472">Membrane</keyword>
<sequence length="264" mass="27718">PVAPPPPRPPRSPRQRTLHAVFTACVVGMLGLGAFGISNTLQRASRDHVAVTGYDAAQSCTADGTDWQPPTVWCKVTDVSADATGVVSPLVSITATVDGDDPVVSSGLLSFYADFGTTASVPDQIQKVTPLTVITHGGSYNVASVTIGTQVYQTTNSPLVQYTTDTESFIAAIAWTAFAFVWTVRRLIRGRGPARLRWISLALLCATAVGAFVAAMFDANRGAGTTVGTSITPDWLTSTLLALAAGAVMCVVMRHPLFGRDPGH</sequence>
<keyword evidence="3" id="KW-1185">Reference proteome</keyword>